<dbReference type="InterPro" id="IPR010172">
    <property type="entry name" value="CRISPR-assoc_prot_TM1791"/>
</dbReference>
<keyword evidence="1" id="KW-0051">Antiviral defense</keyword>
<sequence>MMIKKKKNELKELYESLEKKEAKNAHLVYHKILYEAHKKNSRAIQEAFVYPSKAVFKDLLVEMNKRIQDITKYYSTRGYKVFHRDYELTRHLCIGLGEASTHENNIQLDHVYGIPYIPSSAIKGLVRHYYSEKMDIKSMEKELTTKEAYINRIFGDELQQGRVIFFDAYPIENFTYCEASIPKLKKTQFRIHWCIADSEYLNMGHILTTALAKQGLGAKKKAKYGKFKEVPLVKYK</sequence>
<gene>
    <name evidence="3" type="primary">cmr6</name>
    <name evidence="3" type="ORF">HZI73_17530</name>
</gene>
<protein>
    <submittedName>
        <fullName evidence="3">Type III-B CRISPR module RAMP protein Cmr6</fullName>
    </submittedName>
</protein>
<organism evidence="3 4">
    <name type="scientific">Vallitalea pronyensis</name>
    <dbReference type="NCBI Taxonomy" id="1348613"/>
    <lineage>
        <taxon>Bacteria</taxon>
        <taxon>Bacillati</taxon>
        <taxon>Bacillota</taxon>
        <taxon>Clostridia</taxon>
        <taxon>Lachnospirales</taxon>
        <taxon>Vallitaleaceae</taxon>
        <taxon>Vallitalea</taxon>
    </lineage>
</organism>
<dbReference type="Proteomes" id="UP000683246">
    <property type="component" value="Chromosome"/>
</dbReference>
<name>A0A8J8MM07_9FIRM</name>
<proteinExistence type="predicted"/>
<dbReference type="EMBL" id="CP058649">
    <property type="protein sequence ID" value="QUI23986.1"/>
    <property type="molecule type" value="Genomic_DNA"/>
</dbReference>
<dbReference type="PANTHER" id="PTHR39965:SF1">
    <property type="entry name" value="CRISPR SYSTEM CMR SUBUNIT CMR6"/>
    <property type="match status" value="1"/>
</dbReference>
<dbReference type="KEGG" id="vpy:HZI73_17530"/>
<dbReference type="PANTHER" id="PTHR39965">
    <property type="entry name" value="CRISPR SYSTEM CMR SUBUNIT CMR6"/>
    <property type="match status" value="1"/>
</dbReference>
<dbReference type="RefSeq" id="WP_212694676.1">
    <property type="nucleotide sequence ID" value="NZ_CP058649.1"/>
</dbReference>
<evidence type="ECO:0000313" key="4">
    <source>
        <dbReference type="Proteomes" id="UP000683246"/>
    </source>
</evidence>
<keyword evidence="4" id="KW-1185">Reference proteome</keyword>
<dbReference type="Pfam" id="PF03787">
    <property type="entry name" value="RAMPs"/>
    <property type="match status" value="1"/>
</dbReference>
<feature type="domain" description="CRISPR type III-associated protein" evidence="2">
    <location>
        <begin position="89"/>
        <end position="174"/>
    </location>
</feature>
<dbReference type="InterPro" id="IPR005537">
    <property type="entry name" value="RAMP_III_fam"/>
</dbReference>
<evidence type="ECO:0000259" key="2">
    <source>
        <dbReference type="Pfam" id="PF03787"/>
    </source>
</evidence>
<reference evidence="3" key="1">
    <citation type="submission" date="2020-07" db="EMBL/GenBank/DDBJ databases">
        <title>Vallitalea pronyensis genome.</title>
        <authorList>
            <person name="Postec A."/>
        </authorList>
    </citation>
    <scope>NUCLEOTIDE SEQUENCE</scope>
    <source>
        <strain evidence="3">FatNI3</strain>
    </source>
</reference>
<dbReference type="AlphaFoldDB" id="A0A8J8MM07"/>
<dbReference type="NCBIfam" id="TIGR01898">
    <property type="entry name" value="cas_TM1791_cmr6"/>
    <property type="match status" value="1"/>
</dbReference>
<evidence type="ECO:0000256" key="1">
    <source>
        <dbReference type="ARBA" id="ARBA00023118"/>
    </source>
</evidence>
<dbReference type="GO" id="GO:0051607">
    <property type="term" value="P:defense response to virus"/>
    <property type="evidence" value="ECO:0007669"/>
    <property type="project" value="UniProtKB-KW"/>
</dbReference>
<accession>A0A8J8MM07</accession>
<evidence type="ECO:0000313" key="3">
    <source>
        <dbReference type="EMBL" id="QUI23986.1"/>
    </source>
</evidence>